<evidence type="ECO:0000313" key="4">
    <source>
        <dbReference type="Proteomes" id="UP001566132"/>
    </source>
</evidence>
<keyword evidence="1" id="KW-0175">Coiled coil</keyword>
<feature type="region of interest" description="Disordered" evidence="2">
    <location>
        <begin position="127"/>
        <end position="151"/>
    </location>
</feature>
<evidence type="ECO:0000256" key="1">
    <source>
        <dbReference type="SAM" id="Coils"/>
    </source>
</evidence>
<name>A0ABD1EK80_HYPHA</name>
<gene>
    <name evidence="3" type="ORF">ABEB36_007967</name>
</gene>
<protein>
    <submittedName>
        <fullName evidence="3">Uncharacterized protein</fullName>
    </submittedName>
</protein>
<dbReference type="EMBL" id="JBDJPC010000006">
    <property type="protein sequence ID" value="KAL1496915.1"/>
    <property type="molecule type" value="Genomic_DNA"/>
</dbReference>
<comment type="caution">
    <text evidence="3">The sequence shown here is derived from an EMBL/GenBank/DDBJ whole genome shotgun (WGS) entry which is preliminary data.</text>
</comment>
<sequence>MDKWFSEKGEQDLTEKLCNQIQILEKMIYKAYKPKGDLKNSILQMAKTAKKIMDDKKDEHTKQQIKVATNPWNTEIDEMRLENEKLREEIKKLEQRIEKEEISRKTDENDNTNKVTVKYINQILQKQGKKHNKELQKNNQPSMACRKLPNN</sequence>
<proteinExistence type="predicted"/>
<evidence type="ECO:0000256" key="2">
    <source>
        <dbReference type="SAM" id="MobiDB-lite"/>
    </source>
</evidence>
<keyword evidence="4" id="KW-1185">Reference proteome</keyword>
<organism evidence="3 4">
    <name type="scientific">Hypothenemus hampei</name>
    <name type="common">Coffee berry borer</name>
    <dbReference type="NCBI Taxonomy" id="57062"/>
    <lineage>
        <taxon>Eukaryota</taxon>
        <taxon>Metazoa</taxon>
        <taxon>Ecdysozoa</taxon>
        <taxon>Arthropoda</taxon>
        <taxon>Hexapoda</taxon>
        <taxon>Insecta</taxon>
        <taxon>Pterygota</taxon>
        <taxon>Neoptera</taxon>
        <taxon>Endopterygota</taxon>
        <taxon>Coleoptera</taxon>
        <taxon>Polyphaga</taxon>
        <taxon>Cucujiformia</taxon>
        <taxon>Curculionidae</taxon>
        <taxon>Scolytinae</taxon>
        <taxon>Hypothenemus</taxon>
    </lineage>
</organism>
<feature type="coiled-coil region" evidence="1">
    <location>
        <begin position="76"/>
        <end position="110"/>
    </location>
</feature>
<evidence type="ECO:0000313" key="3">
    <source>
        <dbReference type="EMBL" id="KAL1496915.1"/>
    </source>
</evidence>
<dbReference type="Proteomes" id="UP001566132">
    <property type="component" value="Unassembled WGS sequence"/>
</dbReference>
<dbReference type="AlphaFoldDB" id="A0ABD1EK80"/>
<reference evidence="3 4" key="1">
    <citation type="submission" date="2024-05" db="EMBL/GenBank/DDBJ databases">
        <title>Genetic variation in Jamaican populations of the coffee berry borer (Hypothenemus hampei).</title>
        <authorList>
            <person name="Errbii M."/>
            <person name="Myrie A."/>
        </authorList>
    </citation>
    <scope>NUCLEOTIDE SEQUENCE [LARGE SCALE GENOMIC DNA]</scope>
    <source>
        <strain evidence="3">JA-Hopewell-2020-01-JO</strain>
        <tissue evidence="3">Whole body</tissue>
    </source>
</reference>
<accession>A0ABD1EK80</accession>